<dbReference type="RefSeq" id="WP_254085030.1">
    <property type="nucleotide sequence ID" value="NZ_JAHESE010000013.1"/>
</dbReference>
<dbReference type="EMBL" id="JAHESE010000013">
    <property type="protein sequence ID" value="MBT1709452.1"/>
    <property type="molecule type" value="Genomic_DNA"/>
</dbReference>
<name>A0AAP2GVS2_9BACT</name>
<organism evidence="2 3">
    <name type="scientific">Dawidia cretensis</name>
    <dbReference type="NCBI Taxonomy" id="2782350"/>
    <lineage>
        <taxon>Bacteria</taxon>
        <taxon>Pseudomonadati</taxon>
        <taxon>Bacteroidota</taxon>
        <taxon>Cytophagia</taxon>
        <taxon>Cytophagales</taxon>
        <taxon>Chryseotaleaceae</taxon>
        <taxon>Dawidia</taxon>
    </lineage>
</organism>
<feature type="signal peptide" evidence="1">
    <location>
        <begin position="1"/>
        <end position="21"/>
    </location>
</feature>
<comment type="caution">
    <text evidence="2">The sequence shown here is derived from an EMBL/GenBank/DDBJ whole genome shotgun (WGS) entry which is preliminary data.</text>
</comment>
<reference evidence="2 3" key="1">
    <citation type="submission" date="2021-05" db="EMBL/GenBank/DDBJ databases">
        <title>A Polyphasic approach of four new species of the genus Ohtaekwangia: Ohtaekwangia histidinii sp. nov., Ohtaekwangia cretensis sp. nov., Ohtaekwangia indiensis sp. nov., Ohtaekwangia reichenbachii sp. nov. from diverse environment.</title>
        <authorList>
            <person name="Octaviana S."/>
        </authorList>
    </citation>
    <scope>NUCLEOTIDE SEQUENCE [LARGE SCALE GENOMIC DNA]</scope>
    <source>
        <strain evidence="2 3">PWU5</strain>
    </source>
</reference>
<evidence type="ECO:0000313" key="2">
    <source>
        <dbReference type="EMBL" id="MBT1709452.1"/>
    </source>
</evidence>
<gene>
    <name evidence="2" type="ORF">KK062_14510</name>
</gene>
<evidence type="ECO:0000313" key="3">
    <source>
        <dbReference type="Proteomes" id="UP001319080"/>
    </source>
</evidence>
<keyword evidence="3" id="KW-1185">Reference proteome</keyword>
<keyword evidence="1" id="KW-0732">Signal</keyword>
<accession>A0AAP2GVS2</accession>
<dbReference type="AlphaFoldDB" id="A0AAP2GVS2"/>
<sequence>MRYLFFLTLLLATFCAQSQHAIVVDTVTLTETIDNSVVSQLPRVRDTSGRNGKAVEKINSFLLDRFMINSFNQKDLTEFRWYGVSFTSEIKENRLFLAFAGEYYGAYPTNVEEEMFFDLGTGDNIQNQNIPFEALFTLVGYTDFLNRYWLTSAKGAFQTAMECAGDIDPYCSYYDIDWYEIKNGWLYFSLTGDCFPHVARACAPDIMRSMPVDSLRQYLSPMGKKALLDDAYTTRYGIDKCLYNQQVKGELPTNLFLFGKIDSQHAFTMAINLDKSSDKVTGYYYYDDKLQPLTLTGRYTPQTITLTETVNKRPTGKFELKIDREYKKGAYNLHYNQSDIIYLSGSWSDPAGKASLPITFDECKVTGSLKRLER</sequence>
<proteinExistence type="predicted"/>
<feature type="chain" id="PRO_5042838493" evidence="1">
    <location>
        <begin position="22"/>
        <end position="374"/>
    </location>
</feature>
<protein>
    <submittedName>
        <fullName evidence="2">Uncharacterized protein</fullName>
    </submittedName>
</protein>
<evidence type="ECO:0000256" key="1">
    <source>
        <dbReference type="SAM" id="SignalP"/>
    </source>
</evidence>
<dbReference type="Proteomes" id="UP001319080">
    <property type="component" value="Unassembled WGS sequence"/>
</dbReference>